<reference evidence="1" key="1">
    <citation type="submission" date="2014-11" db="EMBL/GenBank/DDBJ databases">
        <authorList>
            <person name="Amaro Gonzalez C."/>
        </authorList>
    </citation>
    <scope>NUCLEOTIDE SEQUENCE</scope>
</reference>
<accession>A0A0E9P9L5</accession>
<reference evidence="1" key="2">
    <citation type="journal article" date="2015" name="Fish Shellfish Immunol.">
        <title>Early steps in the European eel (Anguilla anguilla)-Vibrio vulnificus interaction in the gills: Role of the RtxA13 toxin.</title>
        <authorList>
            <person name="Callol A."/>
            <person name="Pajuelo D."/>
            <person name="Ebbesson L."/>
            <person name="Teles M."/>
            <person name="MacKenzie S."/>
            <person name="Amaro C."/>
        </authorList>
    </citation>
    <scope>NUCLEOTIDE SEQUENCE</scope>
</reference>
<organism evidence="1">
    <name type="scientific">Anguilla anguilla</name>
    <name type="common">European freshwater eel</name>
    <name type="synonym">Muraena anguilla</name>
    <dbReference type="NCBI Taxonomy" id="7936"/>
    <lineage>
        <taxon>Eukaryota</taxon>
        <taxon>Metazoa</taxon>
        <taxon>Chordata</taxon>
        <taxon>Craniata</taxon>
        <taxon>Vertebrata</taxon>
        <taxon>Euteleostomi</taxon>
        <taxon>Actinopterygii</taxon>
        <taxon>Neopterygii</taxon>
        <taxon>Teleostei</taxon>
        <taxon>Anguilliformes</taxon>
        <taxon>Anguillidae</taxon>
        <taxon>Anguilla</taxon>
    </lineage>
</organism>
<dbReference type="AlphaFoldDB" id="A0A0E9P9L5"/>
<name>A0A0E9P9L5_ANGAN</name>
<proteinExistence type="predicted"/>
<dbReference type="EMBL" id="GBXM01108029">
    <property type="protein sequence ID" value="JAH00548.1"/>
    <property type="molecule type" value="Transcribed_RNA"/>
</dbReference>
<sequence length="20" mass="2209">MHVLALDTPELWVTVVQVAS</sequence>
<protein>
    <submittedName>
        <fullName evidence="1">Uncharacterized protein</fullName>
    </submittedName>
</protein>
<evidence type="ECO:0000313" key="1">
    <source>
        <dbReference type="EMBL" id="JAH00548.1"/>
    </source>
</evidence>